<dbReference type="AlphaFoldDB" id="A0A2D4JQA1"/>
<reference evidence="2" key="2">
    <citation type="submission" date="2017-11" db="EMBL/GenBank/DDBJ databases">
        <title>Coralsnake Venomics: Analyses of Venom Gland Transcriptomes and Proteomes of Six Brazilian Taxa.</title>
        <authorList>
            <person name="Aird S.D."/>
            <person name="Jorge da Silva N."/>
            <person name="Qiu L."/>
            <person name="Villar-Briones A."/>
            <person name="Aparecida-Saddi V."/>
            <person name="Campos-Telles M.P."/>
            <person name="Grau M."/>
            <person name="Mikheyev A.S."/>
        </authorList>
    </citation>
    <scope>NUCLEOTIDE SEQUENCE</scope>
    <source>
        <tissue evidence="2">Venom_gland</tissue>
    </source>
</reference>
<sequence length="136" mass="15067">MPPPAEDSVWNGSSGILCGAQPLETRRYPGNRLQARHGLCYQAGEPCPEVHLRVGHTVEAQGEHRPGGGMDHQRHLGHQDTESSQEGPEHTVPGARPGSVLHQTAQSVHCRDRRPECRHCLGSFAEKRPRYFILNL</sequence>
<accession>A0A2D4JQA1</accession>
<feature type="region of interest" description="Disordered" evidence="1">
    <location>
        <begin position="58"/>
        <end position="107"/>
    </location>
</feature>
<evidence type="ECO:0000256" key="1">
    <source>
        <dbReference type="SAM" id="MobiDB-lite"/>
    </source>
</evidence>
<name>A0A2D4JQA1_MICLE</name>
<organism evidence="2">
    <name type="scientific">Micrurus lemniscatus lemniscatus</name>
    <dbReference type="NCBI Taxonomy" id="129467"/>
    <lineage>
        <taxon>Eukaryota</taxon>
        <taxon>Metazoa</taxon>
        <taxon>Chordata</taxon>
        <taxon>Craniata</taxon>
        <taxon>Vertebrata</taxon>
        <taxon>Euteleostomi</taxon>
        <taxon>Lepidosauria</taxon>
        <taxon>Squamata</taxon>
        <taxon>Bifurcata</taxon>
        <taxon>Unidentata</taxon>
        <taxon>Episquamata</taxon>
        <taxon>Toxicofera</taxon>
        <taxon>Serpentes</taxon>
        <taxon>Colubroidea</taxon>
        <taxon>Elapidae</taxon>
        <taxon>Elapinae</taxon>
        <taxon>Micrurus</taxon>
    </lineage>
</organism>
<reference evidence="2" key="1">
    <citation type="submission" date="2017-07" db="EMBL/GenBank/DDBJ databases">
        <authorList>
            <person name="Mikheyev A."/>
            <person name="Grau M."/>
        </authorList>
    </citation>
    <scope>NUCLEOTIDE SEQUENCE</scope>
    <source>
        <tissue evidence="2">Venom_gland</tissue>
    </source>
</reference>
<dbReference type="EMBL" id="IACK01231679">
    <property type="protein sequence ID" value="LAA98610.1"/>
    <property type="molecule type" value="Transcribed_RNA"/>
</dbReference>
<proteinExistence type="predicted"/>
<evidence type="ECO:0000313" key="2">
    <source>
        <dbReference type="EMBL" id="LAA98610.1"/>
    </source>
</evidence>
<feature type="compositionally biased region" description="Basic and acidic residues" evidence="1">
    <location>
        <begin position="61"/>
        <end position="81"/>
    </location>
</feature>
<protein>
    <submittedName>
        <fullName evidence="2">Uncharacterized protein</fullName>
    </submittedName>
</protein>